<dbReference type="Pfam" id="PF18120">
    <property type="entry name" value="DUF5597"/>
    <property type="match status" value="1"/>
</dbReference>
<evidence type="ECO:0000259" key="4">
    <source>
        <dbReference type="Pfam" id="PF02449"/>
    </source>
</evidence>
<dbReference type="Pfam" id="PF02449">
    <property type="entry name" value="Glyco_hydro_42"/>
    <property type="match status" value="1"/>
</dbReference>
<dbReference type="GO" id="GO:0005975">
    <property type="term" value="P:carbohydrate metabolic process"/>
    <property type="evidence" value="ECO:0007669"/>
    <property type="project" value="InterPro"/>
</dbReference>
<evidence type="ECO:0000256" key="1">
    <source>
        <dbReference type="ARBA" id="ARBA00022801"/>
    </source>
</evidence>
<dbReference type="InterPro" id="IPR040719">
    <property type="entry name" value="DUF5597"/>
</dbReference>
<reference evidence="7" key="1">
    <citation type="submission" date="2016-10" db="EMBL/GenBank/DDBJ databases">
        <authorList>
            <person name="Varghese N."/>
            <person name="Submissions S."/>
        </authorList>
    </citation>
    <scope>NUCLEOTIDE SEQUENCE [LARGE SCALE GENOMIC DNA]</scope>
    <source>
        <strain evidence="7">CGMCC 1.11014</strain>
    </source>
</reference>
<evidence type="ECO:0000256" key="2">
    <source>
        <dbReference type="ARBA" id="ARBA00023295"/>
    </source>
</evidence>
<dbReference type="Gene3D" id="3.20.20.80">
    <property type="entry name" value="Glycosidases"/>
    <property type="match status" value="1"/>
</dbReference>
<evidence type="ECO:0000256" key="3">
    <source>
        <dbReference type="SAM" id="SignalP"/>
    </source>
</evidence>
<feature type="chain" id="PRO_5011745797" evidence="3">
    <location>
        <begin position="25"/>
        <end position="559"/>
    </location>
</feature>
<dbReference type="FunFam" id="3.20.20.80:FF:000135">
    <property type="entry name" value="Beta-galactosidase, putative, bgl35A"/>
    <property type="match status" value="1"/>
</dbReference>
<keyword evidence="7" id="KW-1185">Reference proteome</keyword>
<proteinExistence type="predicted"/>
<dbReference type="OrthoDB" id="9800974at2"/>
<keyword evidence="1" id="KW-0378">Hydrolase</keyword>
<dbReference type="Proteomes" id="UP000199391">
    <property type="component" value="Unassembled WGS sequence"/>
</dbReference>
<dbReference type="AlphaFoldDB" id="A0A1I7M2T0"/>
<feature type="signal peptide" evidence="3">
    <location>
        <begin position="1"/>
        <end position="24"/>
    </location>
</feature>
<keyword evidence="2" id="KW-0326">Glycosidase</keyword>
<dbReference type="Gene3D" id="2.60.220.20">
    <property type="entry name" value="putative beta-Galactosidase from caulobacter crescentus"/>
    <property type="match status" value="1"/>
</dbReference>
<dbReference type="InterPro" id="IPR013529">
    <property type="entry name" value="Glyco_hydro_42_N"/>
</dbReference>
<dbReference type="GO" id="GO:0004565">
    <property type="term" value="F:beta-galactosidase activity"/>
    <property type="evidence" value="ECO:0007669"/>
    <property type="project" value="InterPro"/>
</dbReference>
<feature type="domain" description="Glycoside hydrolase family 42 N-terminal" evidence="4">
    <location>
        <begin position="75"/>
        <end position="220"/>
    </location>
</feature>
<feature type="domain" description="DUF5597" evidence="5">
    <location>
        <begin position="404"/>
        <end position="545"/>
    </location>
</feature>
<gene>
    <name evidence="6" type="ORF">SAMN05216552_105040</name>
</gene>
<dbReference type="RefSeq" id="WP_093560717.1">
    <property type="nucleotide sequence ID" value="NZ_FPBO01000050.1"/>
</dbReference>
<sequence length="559" mass="61493">MKKTSSRLFAALCMLALCSAQVVASAAAADASLPHLVRKDGRHALMVDGKPFTMLGVQAHNSSNYPGALAKVWAAVKDAHANTLEIPVAWEQVEPVEGKFDFSYVDTLVAQARQNNVRLVLLWFGTWKNTRPQYTPAWVKTDNQRFPRMHDKNGKVTYCLSPHGEETLKADTKAFVAFMGHLKKIDEAHRTVILVQVQNEVGTFNNARDYSPKAEAAFRQPVPQAVLAKKKAPPSVEGGAASGTWSEVYGPYADEYFLAYSMASYIGKVAKAGRAVYNLPMFVNAAVRDAVEPAAPWKNNFNAGGPTYDVVDIYQAAAPDIDISAPDLYGKESDQVTGNLTKYQRPDNALFVPEMANAPYFARYIYQILGRGAIGVAPFGVDYADYTNYPLGGKTNDKSMAEPFGKIYAAFRPMERLWAKWSLEGRTSGIAESDERTPQTIALGNWNVTASFREWQMGSRAYSANKQDFPPNTEFPTGGAAFAHIGENEFIVIGQQIRLKFGSAGANAGKPAMYLRVEEGQFDASGKWVMERNWNGDQVDSDLNLPARPTVLRISMGSY</sequence>
<evidence type="ECO:0000259" key="5">
    <source>
        <dbReference type="Pfam" id="PF18120"/>
    </source>
</evidence>
<dbReference type="STRING" id="1035707.SAMN05216552_105040"/>
<organism evidence="6 7">
    <name type="scientific">Pseudoduganella namucuonensis</name>
    <dbReference type="NCBI Taxonomy" id="1035707"/>
    <lineage>
        <taxon>Bacteria</taxon>
        <taxon>Pseudomonadati</taxon>
        <taxon>Pseudomonadota</taxon>
        <taxon>Betaproteobacteria</taxon>
        <taxon>Burkholderiales</taxon>
        <taxon>Oxalobacteraceae</taxon>
        <taxon>Telluria group</taxon>
        <taxon>Pseudoduganella</taxon>
    </lineage>
</organism>
<dbReference type="InterPro" id="IPR017853">
    <property type="entry name" value="GH"/>
</dbReference>
<name>A0A1I7M2T0_9BURK</name>
<evidence type="ECO:0000313" key="6">
    <source>
        <dbReference type="EMBL" id="SFV16219.1"/>
    </source>
</evidence>
<dbReference type="GO" id="GO:0009341">
    <property type="term" value="C:beta-galactosidase complex"/>
    <property type="evidence" value="ECO:0007669"/>
    <property type="project" value="InterPro"/>
</dbReference>
<evidence type="ECO:0000313" key="7">
    <source>
        <dbReference type="Proteomes" id="UP000199391"/>
    </source>
</evidence>
<protein>
    <submittedName>
        <fullName evidence="6">Beta-galactosidase GanA</fullName>
    </submittedName>
</protein>
<dbReference type="EMBL" id="FPBO01000050">
    <property type="protein sequence ID" value="SFV16219.1"/>
    <property type="molecule type" value="Genomic_DNA"/>
</dbReference>
<accession>A0A1I7M2T0</accession>
<keyword evidence="3" id="KW-0732">Signal</keyword>
<dbReference type="SUPFAM" id="SSF51445">
    <property type="entry name" value="(Trans)glycosidases"/>
    <property type="match status" value="1"/>
</dbReference>